<keyword evidence="4" id="KW-1185">Reference proteome</keyword>
<dbReference type="Proteomes" id="UP000184111">
    <property type="component" value="Unassembled WGS sequence"/>
</dbReference>
<accession>A0A1M7QVY9</accession>
<dbReference type="EMBL" id="FRBI01000045">
    <property type="protein sequence ID" value="SHN35996.1"/>
    <property type="molecule type" value="Genomic_DNA"/>
</dbReference>
<organism evidence="3 4">
    <name type="scientific">Actinacidiphila paucisporea</name>
    <dbReference type="NCBI Taxonomy" id="310782"/>
    <lineage>
        <taxon>Bacteria</taxon>
        <taxon>Bacillati</taxon>
        <taxon>Actinomycetota</taxon>
        <taxon>Actinomycetes</taxon>
        <taxon>Kitasatosporales</taxon>
        <taxon>Streptomycetaceae</taxon>
        <taxon>Actinacidiphila</taxon>
    </lineage>
</organism>
<protein>
    <recommendedName>
        <fullName evidence="5">DUF4386 domain-containing protein</fullName>
    </recommendedName>
</protein>
<dbReference type="STRING" id="310782.SAMN05216499_14513"/>
<feature type="transmembrane region" description="Helical" evidence="2">
    <location>
        <begin position="32"/>
        <end position="54"/>
    </location>
</feature>
<sequence length="245" mass="24612">MNAPPLPERSAAAQAGTAGTGPVRPRMPFVGALMYVLLFVGGLTGSTALARTTYPSPFGGNADILDYFAHHRDAVLLQGVLQGVSAVGLLVLAAALADAAAGRSTDDRAVHPRLIAAAGGLGAAFQLLSALLGWVAVRDTTQSSPALVRALHDLSFVTGGPGAVIGVGVMIGATALALRGALPGWIRPAGLVLCAVALASLLCLATQSAAFLLPVGRFLGMAWLLVVTLLLGRVGRGPRSAGGGR</sequence>
<gene>
    <name evidence="3" type="ORF">SAMN05216499_14513</name>
</gene>
<feature type="transmembrane region" description="Helical" evidence="2">
    <location>
        <begin position="74"/>
        <end position="102"/>
    </location>
</feature>
<feature type="transmembrane region" description="Helical" evidence="2">
    <location>
        <begin position="156"/>
        <end position="178"/>
    </location>
</feature>
<evidence type="ECO:0008006" key="5">
    <source>
        <dbReference type="Google" id="ProtNLM"/>
    </source>
</evidence>
<name>A0A1M7QVY9_9ACTN</name>
<keyword evidence="2" id="KW-0472">Membrane</keyword>
<feature type="transmembrane region" description="Helical" evidence="2">
    <location>
        <begin position="190"/>
        <end position="212"/>
    </location>
</feature>
<reference evidence="3 4" key="1">
    <citation type="submission" date="2016-11" db="EMBL/GenBank/DDBJ databases">
        <authorList>
            <person name="Jaros S."/>
            <person name="Januszkiewicz K."/>
            <person name="Wedrychowicz H."/>
        </authorList>
    </citation>
    <scope>NUCLEOTIDE SEQUENCE [LARGE SCALE GENOMIC DNA]</scope>
    <source>
        <strain evidence="3 4">CGMCC 4.2025</strain>
    </source>
</reference>
<feature type="compositionally biased region" description="Low complexity" evidence="1">
    <location>
        <begin position="11"/>
        <end position="21"/>
    </location>
</feature>
<keyword evidence="2" id="KW-0812">Transmembrane</keyword>
<keyword evidence="2" id="KW-1133">Transmembrane helix</keyword>
<feature type="region of interest" description="Disordered" evidence="1">
    <location>
        <begin position="1"/>
        <end position="21"/>
    </location>
</feature>
<dbReference type="RefSeq" id="WP_073502938.1">
    <property type="nucleotide sequence ID" value="NZ_FRBI01000045.1"/>
</dbReference>
<evidence type="ECO:0000256" key="1">
    <source>
        <dbReference type="SAM" id="MobiDB-lite"/>
    </source>
</evidence>
<evidence type="ECO:0000256" key="2">
    <source>
        <dbReference type="SAM" id="Phobius"/>
    </source>
</evidence>
<dbReference type="AlphaFoldDB" id="A0A1M7QVY9"/>
<feature type="transmembrane region" description="Helical" evidence="2">
    <location>
        <begin position="114"/>
        <end position="136"/>
    </location>
</feature>
<evidence type="ECO:0000313" key="4">
    <source>
        <dbReference type="Proteomes" id="UP000184111"/>
    </source>
</evidence>
<feature type="transmembrane region" description="Helical" evidence="2">
    <location>
        <begin position="218"/>
        <end position="235"/>
    </location>
</feature>
<evidence type="ECO:0000313" key="3">
    <source>
        <dbReference type="EMBL" id="SHN35996.1"/>
    </source>
</evidence>
<proteinExistence type="predicted"/>